<evidence type="ECO:0000313" key="3">
    <source>
        <dbReference type="Proteomes" id="UP001156102"/>
    </source>
</evidence>
<feature type="domain" description="Aminoglycoside phosphotransferase" evidence="1">
    <location>
        <begin position="20"/>
        <end position="224"/>
    </location>
</feature>
<organism evidence="2 3">
    <name type="scientific">Ectobacillus ponti</name>
    <dbReference type="NCBI Taxonomy" id="2961894"/>
    <lineage>
        <taxon>Bacteria</taxon>
        <taxon>Bacillati</taxon>
        <taxon>Bacillota</taxon>
        <taxon>Bacilli</taxon>
        <taxon>Bacillales</taxon>
        <taxon>Bacillaceae</taxon>
        <taxon>Ectobacillus</taxon>
    </lineage>
</organism>
<dbReference type="EMBL" id="JANCLT010000015">
    <property type="protein sequence ID" value="MCP8970853.1"/>
    <property type="molecule type" value="Genomic_DNA"/>
</dbReference>
<dbReference type="InterPro" id="IPR011009">
    <property type="entry name" value="Kinase-like_dom_sf"/>
</dbReference>
<reference evidence="2" key="1">
    <citation type="submission" date="2022-07" db="EMBL/GenBank/DDBJ databases">
        <authorList>
            <person name="Li W.-J."/>
            <person name="Deng Q.-Q."/>
        </authorList>
    </citation>
    <scope>NUCLEOTIDE SEQUENCE</scope>
    <source>
        <strain evidence="2">SYSU M60031</strain>
    </source>
</reference>
<protein>
    <submittedName>
        <fullName evidence="2">Phosphotransferase</fullName>
    </submittedName>
</protein>
<name>A0AA41XDF7_9BACI</name>
<dbReference type="SUPFAM" id="SSF56112">
    <property type="entry name" value="Protein kinase-like (PK-like)"/>
    <property type="match status" value="1"/>
</dbReference>
<dbReference type="AlphaFoldDB" id="A0AA41XDF7"/>
<dbReference type="InterPro" id="IPR002575">
    <property type="entry name" value="Aminoglycoside_PTrfase"/>
</dbReference>
<gene>
    <name evidence="2" type="ORF">NK662_20245</name>
</gene>
<dbReference type="Proteomes" id="UP001156102">
    <property type="component" value="Unassembled WGS sequence"/>
</dbReference>
<dbReference type="Gene3D" id="3.90.1200.10">
    <property type="match status" value="1"/>
</dbReference>
<evidence type="ECO:0000259" key="1">
    <source>
        <dbReference type="Pfam" id="PF01636"/>
    </source>
</evidence>
<dbReference type="InterPro" id="IPR051678">
    <property type="entry name" value="AGP_Transferase"/>
</dbReference>
<dbReference type="PANTHER" id="PTHR21310">
    <property type="entry name" value="AMINOGLYCOSIDE PHOSPHOTRANSFERASE-RELATED-RELATED"/>
    <property type="match status" value="1"/>
</dbReference>
<evidence type="ECO:0000313" key="2">
    <source>
        <dbReference type="EMBL" id="MCP8970853.1"/>
    </source>
</evidence>
<keyword evidence="3" id="KW-1185">Reference proteome</keyword>
<accession>A0AA41XDF7</accession>
<sequence length="276" mass="31795">MQTGWQQLLQAHYGGFTPVRLSGGYTNDMFYLEGTDPPLVAKISGAGSKDARNEVRCLQQLQDAPVPKLYAVWEEEDQLAAIMDYRQGQNGQSLLDSGSPDVSALYESLGRTLAAHVHRHDYRPESEIRTGTLPQTDLPFVPEDLAVQSEEWLKRLPRGLTALTHGDYGPHNVLYTPEGLTVLDWEWAEWNHPLFDLAWTCWFTKLHYPEQADEWNRRFLNAYLHVRPLPFSSEQLQSCCVYKVWQVLHKIQHAPQAQAEWVRRLRWTLDTRIAPC</sequence>
<comment type="caution">
    <text evidence="2">The sequence shown here is derived from an EMBL/GenBank/DDBJ whole genome shotgun (WGS) entry which is preliminary data.</text>
</comment>
<proteinExistence type="predicted"/>
<dbReference type="Pfam" id="PF01636">
    <property type="entry name" value="APH"/>
    <property type="match status" value="1"/>
</dbReference>
<dbReference type="RefSeq" id="WP_254760780.1">
    <property type="nucleotide sequence ID" value="NZ_JANCLT010000015.1"/>
</dbReference>